<sequence>MKTDQRLWRTLHVLIHMSHHPAPLTSQTLAKMLNTNAVVVRRTLACLREKQLIQAEKGHGGGWILIKPLHQISLREIYDALGEPTILHFTPESNLPGCLVEKAVNQALDKVLQEAHNLVLERFESLTLAHIEQDFQTLLQSTAAGVIAG</sequence>
<accession>A0A2M7G821</accession>
<dbReference type="PANTHER" id="PTHR33221">
    <property type="entry name" value="WINGED HELIX-TURN-HELIX TRANSCRIPTIONAL REGULATOR, RRF2 FAMILY"/>
    <property type="match status" value="1"/>
</dbReference>
<evidence type="ECO:0000313" key="1">
    <source>
        <dbReference type="EMBL" id="PIW17925.1"/>
    </source>
</evidence>
<evidence type="ECO:0000313" key="2">
    <source>
        <dbReference type="Proteomes" id="UP000231019"/>
    </source>
</evidence>
<dbReference type="GO" id="GO:0003700">
    <property type="term" value="F:DNA-binding transcription factor activity"/>
    <property type="evidence" value="ECO:0007669"/>
    <property type="project" value="TreeGrafter"/>
</dbReference>
<dbReference type="Pfam" id="PF02082">
    <property type="entry name" value="Rrf2"/>
    <property type="match status" value="1"/>
</dbReference>
<dbReference type="GO" id="GO:0005829">
    <property type="term" value="C:cytosol"/>
    <property type="evidence" value="ECO:0007669"/>
    <property type="project" value="TreeGrafter"/>
</dbReference>
<dbReference type="InterPro" id="IPR000944">
    <property type="entry name" value="Tscrpt_reg_Rrf2"/>
</dbReference>
<dbReference type="SUPFAM" id="SSF46785">
    <property type="entry name" value="Winged helix' DNA-binding domain"/>
    <property type="match status" value="1"/>
</dbReference>
<dbReference type="Gene3D" id="1.10.10.10">
    <property type="entry name" value="Winged helix-like DNA-binding domain superfamily/Winged helix DNA-binding domain"/>
    <property type="match status" value="1"/>
</dbReference>
<dbReference type="InterPro" id="IPR036390">
    <property type="entry name" value="WH_DNA-bd_sf"/>
</dbReference>
<dbReference type="EMBL" id="PFFQ01000018">
    <property type="protein sequence ID" value="PIW17925.1"/>
    <property type="molecule type" value="Genomic_DNA"/>
</dbReference>
<protein>
    <submittedName>
        <fullName evidence="1">Transcriptional regulator</fullName>
    </submittedName>
</protein>
<dbReference type="PROSITE" id="PS51197">
    <property type="entry name" value="HTH_RRF2_2"/>
    <property type="match status" value="1"/>
</dbReference>
<dbReference type="AlphaFoldDB" id="A0A2M7G821"/>
<comment type="caution">
    <text evidence="1">The sequence shown here is derived from an EMBL/GenBank/DDBJ whole genome shotgun (WGS) entry which is preliminary data.</text>
</comment>
<reference evidence="1 2" key="1">
    <citation type="submission" date="2017-09" db="EMBL/GenBank/DDBJ databases">
        <title>Depth-based differentiation of microbial function through sediment-hosted aquifers and enrichment of novel symbionts in the deep terrestrial subsurface.</title>
        <authorList>
            <person name="Probst A.J."/>
            <person name="Ladd B."/>
            <person name="Jarett J.K."/>
            <person name="Geller-Mcgrath D.E."/>
            <person name="Sieber C.M."/>
            <person name="Emerson J.B."/>
            <person name="Anantharaman K."/>
            <person name="Thomas B.C."/>
            <person name="Malmstrom R."/>
            <person name="Stieglmeier M."/>
            <person name="Klingl A."/>
            <person name="Woyke T."/>
            <person name="Ryan C.M."/>
            <person name="Banfield J.F."/>
        </authorList>
    </citation>
    <scope>NUCLEOTIDE SEQUENCE [LARGE SCALE GENOMIC DNA]</scope>
    <source>
        <strain evidence="1">CG17_big_fil_post_rev_8_21_14_2_50_48_46</strain>
    </source>
</reference>
<name>A0A2M7G821_9BACT</name>
<gene>
    <name evidence="1" type="ORF">COW36_06905</name>
</gene>
<dbReference type="InterPro" id="IPR036388">
    <property type="entry name" value="WH-like_DNA-bd_sf"/>
</dbReference>
<proteinExistence type="predicted"/>
<dbReference type="Proteomes" id="UP000231019">
    <property type="component" value="Unassembled WGS sequence"/>
</dbReference>
<dbReference type="PANTHER" id="PTHR33221:SF15">
    <property type="entry name" value="HTH-TYPE TRANSCRIPTIONAL REGULATOR YWGB-RELATED"/>
    <property type="match status" value="1"/>
</dbReference>
<organism evidence="1 2">
    <name type="scientific">bacterium (Candidatus Blackallbacteria) CG17_big_fil_post_rev_8_21_14_2_50_48_46</name>
    <dbReference type="NCBI Taxonomy" id="2014261"/>
    <lineage>
        <taxon>Bacteria</taxon>
        <taxon>Candidatus Blackallbacteria</taxon>
    </lineage>
</organism>